<dbReference type="Pfam" id="PF07313">
    <property type="entry name" value="AmiA-like"/>
    <property type="match status" value="1"/>
</dbReference>
<evidence type="ECO:0000256" key="1">
    <source>
        <dbReference type="SAM" id="SignalP"/>
    </source>
</evidence>
<protein>
    <recommendedName>
        <fullName evidence="4">DUF1460 domain-containing protein</fullName>
    </recommendedName>
</protein>
<dbReference type="Proteomes" id="UP000236736">
    <property type="component" value="Unassembled WGS sequence"/>
</dbReference>
<dbReference type="InterPro" id="IPR038765">
    <property type="entry name" value="Papain-like_cys_pep_sf"/>
</dbReference>
<proteinExistence type="predicted"/>
<sequence length="278" mass="31713">MRLLTLFLFLFSFSLSAQTVCTLESRDRLDAMLTELSQEDLSSKSVKELTVEIGQRFLGTPYVEKTLELPGEEKLVINLTGLDCTTYLETVVTLARIAKLGNLTFDGFEQELERIRYQDGVRKDYSSRLHYFSDWIYQNQEKGIIRDVTLEMGGSGYPNQPTFMSENPQFYAQLSNPDFLQFIKKDEQEIASRTYHYIPKAEVEKLEKNIQPGDLIAITTSMKNLDIVHVGFAIEKNGRIHLMHAGTGNMQVEISDKPLSDYLKANKSQSGIMVCRLL</sequence>
<dbReference type="InterPro" id="IPR010846">
    <property type="entry name" value="AmiA-like"/>
</dbReference>
<dbReference type="STRING" id="1120964.GCA_001313265_02486"/>
<name>A0A1H5S4V0_9BACT</name>
<dbReference type="Gene3D" id="1.10.3670.10">
    <property type="entry name" value="Putative xylanase like domain"/>
    <property type="match status" value="1"/>
</dbReference>
<evidence type="ECO:0000313" key="3">
    <source>
        <dbReference type="Proteomes" id="UP000236736"/>
    </source>
</evidence>
<dbReference type="EMBL" id="FNVR01000001">
    <property type="protein sequence ID" value="SEF45632.1"/>
    <property type="molecule type" value="Genomic_DNA"/>
</dbReference>
<dbReference type="Gene3D" id="2.30.260.10">
    <property type="entry name" value="putative xylanase like domain"/>
    <property type="match status" value="1"/>
</dbReference>
<dbReference type="AlphaFoldDB" id="A0A1H5S4V0"/>
<evidence type="ECO:0008006" key="4">
    <source>
        <dbReference type="Google" id="ProtNLM"/>
    </source>
</evidence>
<keyword evidence="3" id="KW-1185">Reference proteome</keyword>
<organism evidence="2 3">
    <name type="scientific">Algoriphagus boritolerans DSM 17298 = JCM 18970</name>
    <dbReference type="NCBI Taxonomy" id="1120964"/>
    <lineage>
        <taxon>Bacteria</taxon>
        <taxon>Pseudomonadati</taxon>
        <taxon>Bacteroidota</taxon>
        <taxon>Cytophagia</taxon>
        <taxon>Cytophagales</taxon>
        <taxon>Cyclobacteriaceae</taxon>
        <taxon>Algoriphagus</taxon>
    </lineage>
</organism>
<dbReference type="RefSeq" id="WP_103923000.1">
    <property type="nucleotide sequence ID" value="NZ_FNVR01000001.1"/>
</dbReference>
<dbReference type="OrthoDB" id="1409585at2"/>
<evidence type="ECO:0000313" key="2">
    <source>
        <dbReference type="EMBL" id="SEF45632.1"/>
    </source>
</evidence>
<keyword evidence="1" id="KW-0732">Signal</keyword>
<dbReference type="SUPFAM" id="SSF54001">
    <property type="entry name" value="Cysteine proteinases"/>
    <property type="match status" value="1"/>
</dbReference>
<gene>
    <name evidence="2" type="ORF">SAMN03080598_00285</name>
</gene>
<reference evidence="3" key="1">
    <citation type="submission" date="2016-10" db="EMBL/GenBank/DDBJ databases">
        <authorList>
            <person name="Varghese N."/>
            <person name="Submissions S."/>
        </authorList>
    </citation>
    <scope>NUCLEOTIDE SEQUENCE [LARGE SCALE GENOMIC DNA]</scope>
    <source>
        <strain evidence="3">DSM 17298</strain>
    </source>
</reference>
<feature type="chain" id="PRO_5009283634" description="DUF1460 domain-containing protein" evidence="1">
    <location>
        <begin position="18"/>
        <end position="278"/>
    </location>
</feature>
<feature type="signal peptide" evidence="1">
    <location>
        <begin position="1"/>
        <end position="17"/>
    </location>
</feature>
<accession>A0A1H5S4V0</accession>